<evidence type="ECO:0000313" key="5">
    <source>
        <dbReference type="EMBL" id="MDP2524340.1"/>
    </source>
</evidence>
<dbReference type="Pfam" id="PF07348">
    <property type="entry name" value="Syd"/>
    <property type="match status" value="1"/>
</dbReference>
<dbReference type="EMBL" id="JAUOPG010000017">
    <property type="protein sequence ID" value="MDO6455403.1"/>
    <property type="molecule type" value="Genomic_DNA"/>
</dbReference>
<keyword evidence="1" id="KW-1003">Cell membrane</keyword>
<name>A0AAW7XQ11_9GAMM</name>
<dbReference type="CDD" id="cd16323">
    <property type="entry name" value="Syd"/>
    <property type="match status" value="1"/>
</dbReference>
<dbReference type="Proteomes" id="UP001177341">
    <property type="component" value="Unassembled WGS sequence"/>
</dbReference>
<dbReference type="GO" id="GO:0009898">
    <property type="term" value="C:cytoplasmic side of plasma membrane"/>
    <property type="evidence" value="ECO:0007669"/>
    <property type="project" value="InterPro"/>
</dbReference>
<dbReference type="InterPro" id="IPR038228">
    <property type="entry name" value="Syd_sf"/>
</dbReference>
<gene>
    <name evidence="4" type="primary">syd</name>
    <name evidence="4" type="ORF">Q4490_17715</name>
    <name evidence="5" type="ORF">Q8W30_17380</name>
</gene>
<comment type="caution">
    <text evidence="4">The sequence shown here is derived from an EMBL/GenBank/DDBJ whole genome shotgun (WGS) entry which is preliminary data.</text>
</comment>
<evidence type="ECO:0000313" key="7">
    <source>
        <dbReference type="Proteomes" id="UP001177341"/>
    </source>
</evidence>
<keyword evidence="2" id="KW-0997">Cell inner membrane</keyword>
<dbReference type="RefSeq" id="WP_175574767.1">
    <property type="nucleotide sequence ID" value="NZ_CAXPFL010000041.1"/>
</dbReference>
<dbReference type="NCBIfam" id="NF003439">
    <property type="entry name" value="PRK04968.1"/>
    <property type="match status" value="1"/>
</dbReference>
<proteinExistence type="predicted"/>
<sequence length="183" mass="20826">MTVSNTQQQLDRIMTLWLAHHKDNLPTVRYDTAWPSPCYVNQSATQDSETRWQPVRQTEPTDMFERLSAALEVDIHPTIVDLYTRYWSDPLALKAPDGSLSLLQVWNTDDLERLRANLIGHAMAKAQQKRTLSLFFALTEPDDGMLTVNNDDGTVWLEYPGKKPVRQIAESLPEFLGTLTPAT</sequence>
<dbReference type="Proteomes" id="UP001169862">
    <property type="component" value="Unassembled WGS sequence"/>
</dbReference>
<keyword evidence="7" id="KW-1185">Reference proteome</keyword>
<keyword evidence="3" id="KW-0472">Membrane</keyword>
<evidence type="ECO:0000313" key="6">
    <source>
        <dbReference type="Proteomes" id="UP001169862"/>
    </source>
</evidence>
<evidence type="ECO:0000313" key="4">
    <source>
        <dbReference type="EMBL" id="MDO6455403.1"/>
    </source>
</evidence>
<dbReference type="EMBL" id="JAUYVO010000018">
    <property type="protein sequence ID" value="MDP2524340.1"/>
    <property type="molecule type" value="Genomic_DNA"/>
</dbReference>
<evidence type="ECO:0000256" key="2">
    <source>
        <dbReference type="ARBA" id="ARBA00022519"/>
    </source>
</evidence>
<organism evidence="4 6">
    <name type="scientific">Neptunomonas phycophila</name>
    <dbReference type="NCBI Taxonomy" id="1572645"/>
    <lineage>
        <taxon>Bacteria</taxon>
        <taxon>Pseudomonadati</taxon>
        <taxon>Pseudomonadota</taxon>
        <taxon>Gammaproteobacteria</taxon>
        <taxon>Oceanospirillales</taxon>
        <taxon>Oceanospirillaceae</taxon>
        <taxon>Neptunomonas</taxon>
    </lineage>
</organism>
<dbReference type="InterPro" id="IPR009948">
    <property type="entry name" value="Syd"/>
</dbReference>
<evidence type="ECO:0000256" key="3">
    <source>
        <dbReference type="ARBA" id="ARBA00023136"/>
    </source>
</evidence>
<dbReference type="Gene3D" id="3.40.1580.20">
    <property type="entry name" value="Syd protein"/>
    <property type="match status" value="1"/>
</dbReference>
<reference evidence="4" key="1">
    <citation type="submission" date="2023-07" db="EMBL/GenBank/DDBJ databases">
        <title>Genome content predicts the carbon catabolic preferences of heterotrophic bacteria.</title>
        <authorList>
            <person name="Gralka M."/>
        </authorList>
    </citation>
    <scope>NUCLEOTIDE SEQUENCE</scope>
    <source>
        <strain evidence="5">5G01</strain>
        <strain evidence="4">I2M16</strain>
    </source>
</reference>
<accession>A0AAW7XQ11</accession>
<protein>
    <submittedName>
        <fullName evidence="4">SecY-interacting protein</fullName>
    </submittedName>
</protein>
<dbReference type="AlphaFoldDB" id="A0AAW7XQ11"/>
<evidence type="ECO:0000256" key="1">
    <source>
        <dbReference type="ARBA" id="ARBA00022475"/>
    </source>
</evidence>